<reference evidence="2" key="1">
    <citation type="submission" date="2019-12" db="EMBL/GenBank/DDBJ databases">
        <title>An insight into the sialome of adult female Ixodes ricinus ticks feeding for 6 days.</title>
        <authorList>
            <person name="Perner J."/>
            <person name="Ribeiro J.M.C."/>
        </authorList>
    </citation>
    <scope>NUCLEOTIDE SEQUENCE</scope>
    <source>
        <strain evidence="2">Semi-engorged</strain>
        <tissue evidence="2">Salivary glands</tissue>
    </source>
</reference>
<feature type="chain" id="PRO_5025570774" evidence="1">
    <location>
        <begin position="25"/>
        <end position="149"/>
    </location>
</feature>
<dbReference type="EMBL" id="GIFC01011578">
    <property type="protein sequence ID" value="MXU93661.1"/>
    <property type="molecule type" value="Transcribed_RNA"/>
</dbReference>
<accession>A0A6B0UVY5</accession>
<name>A0A6B0UVY5_IXORI</name>
<proteinExistence type="predicted"/>
<dbReference type="AlphaFoldDB" id="A0A6B0UVY5"/>
<sequence>MPEPFWTLCVCAVLWICRSHFGLCVRMCTVMWMCPSHLVLPLRMCTVLWVLCRSHFDSVCVCCAVDVSKPFWTLCAHVYSDVDVPESSCTSFVHVYGVVGVMPESFWTLCVSAVLWMCRSHFGLCVRMCTVMWMCPSHLVLPLRMCAVL</sequence>
<evidence type="ECO:0000313" key="2">
    <source>
        <dbReference type="EMBL" id="MXU93661.1"/>
    </source>
</evidence>
<evidence type="ECO:0000256" key="1">
    <source>
        <dbReference type="SAM" id="SignalP"/>
    </source>
</evidence>
<feature type="signal peptide" evidence="1">
    <location>
        <begin position="1"/>
        <end position="24"/>
    </location>
</feature>
<keyword evidence="1" id="KW-0732">Signal</keyword>
<protein>
    <submittedName>
        <fullName evidence="2">Putative secreted protein</fullName>
    </submittedName>
</protein>
<organism evidence="2">
    <name type="scientific">Ixodes ricinus</name>
    <name type="common">Common tick</name>
    <name type="synonym">Acarus ricinus</name>
    <dbReference type="NCBI Taxonomy" id="34613"/>
    <lineage>
        <taxon>Eukaryota</taxon>
        <taxon>Metazoa</taxon>
        <taxon>Ecdysozoa</taxon>
        <taxon>Arthropoda</taxon>
        <taxon>Chelicerata</taxon>
        <taxon>Arachnida</taxon>
        <taxon>Acari</taxon>
        <taxon>Parasitiformes</taxon>
        <taxon>Ixodida</taxon>
        <taxon>Ixodoidea</taxon>
        <taxon>Ixodidae</taxon>
        <taxon>Ixodinae</taxon>
        <taxon>Ixodes</taxon>
    </lineage>
</organism>